<dbReference type="PANTHER" id="PTHR11070">
    <property type="entry name" value="UVRD / RECB / PCRA DNA HELICASE FAMILY MEMBER"/>
    <property type="match status" value="1"/>
</dbReference>
<accession>A0ABW5X6R6</accession>
<proteinExistence type="predicted"/>
<feature type="domain" description="UvrD-like helicase ATP-binding" evidence="11">
    <location>
        <begin position="239"/>
        <end position="514"/>
    </location>
</feature>
<dbReference type="Proteomes" id="UP001597438">
    <property type="component" value="Unassembled WGS sequence"/>
</dbReference>
<evidence type="ECO:0000256" key="2">
    <source>
        <dbReference type="ARBA" id="ARBA00022801"/>
    </source>
</evidence>
<evidence type="ECO:0000256" key="8">
    <source>
        <dbReference type="ARBA" id="ARBA00048988"/>
    </source>
</evidence>
<comment type="catalytic activity">
    <reaction evidence="8">
        <text>ATP + H2O = ADP + phosphate + H(+)</text>
        <dbReference type="Rhea" id="RHEA:13065"/>
        <dbReference type="ChEBI" id="CHEBI:15377"/>
        <dbReference type="ChEBI" id="CHEBI:15378"/>
        <dbReference type="ChEBI" id="CHEBI:30616"/>
        <dbReference type="ChEBI" id="CHEBI:43474"/>
        <dbReference type="ChEBI" id="CHEBI:456216"/>
        <dbReference type="EC" id="5.6.2.4"/>
    </reaction>
</comment>
<keyword evidence="1 9" id="KW-0547">Nucleotide-binding</keyword>
<dbReference type="Pfam" id="PF13361">
    <property type="entry name" value="UvrD_C"/>
    <property type="match status" value="1"/>
</dbReference>
<dbReference type="Pfam" id="PF00580">
    <property type="entry name" value="UvrD-helicase"/>
    <property type="match status" value="1"/>
</dbReference>
<name>A0ABW5X6R6_9FLAO</name>
<dbReference type="RefSeq" id="WP_251740867.1">
    <property type="nucleotide sequence ID" value="NZ_JBHUOJ010000027.1"/>
</dbReference>
<dbReference type="Gene3D" id="3.40.50.300">
    <property type="entry name" value="P-loop containing nucleotide triphosphate hydrolases"/>
    <property type="match status" value="2"/>
</dbReference>
<evidence type="ECO:0000259" key="11">
    <source>
        <dbReference type="PROSITE" id="PS51198"/>
    </source>
</evidence>
<dbReference type="PANTHER" id="PTHR11070:SF45">
    <property type="entry name" value="DNA 3'-5' HELICASE"/>
    <property type="match status" value="1"/>
</dbReference>
<protein>
    <recommendedName>
        <fullName evidence="7">DNA 3'-5' helicase</fullName>
        <ecNumber evidence="7">5.6.2.4</ecNumber>
    </recommendedName>
</protein>
<evidence type="ECO:0000313" key="13">
    <source>
        <dbReference type="Proteomes" id="UP001597438"/>
    </source>
</evidence>
<keyword evidence="3 9" id="KW-0347">Helicase</keyword>
<feature type="coiled-coil region" evidence="10">
    <location>
        <begin position="186"/>
        <end position="213"/>
    </location>
</feature>
<evidence type="ECO:0000256" key="4">
    <source>
        <dbReference type="ARBA" id="ARBA00022840"/>
    </source>
</evidence>
<evidence type="ECO:0000256" key="7">
    <source>
        <dbReference type="ARBA" id="ARBA00034808"/>
    </source>
</evidence>
<keyword evidence="10" id="KW-0175">Coiled coil</keyword>
<evidence type="ECO:0000256" key="3">
    <source>
        <dbReference type="ARBA" id="ARBA00022806"/>
    </source>
</evidence>
<dbReference type="InterPro" id="IPR014016">
    <property type="entry name" value="UvrD-like_ATP-bd"/>
</dbReference>
<sequence length="700" mass="81166">MEGIKILHYHKFWNSFVDLPKGIQKKVVDFQEKFRKDSKSAAIHLEPISTFKDPTLRSARIDQTYRAILKSFNDGNIFYLLWVDHHDKAYQWAENKVIDWNVDTQALQIFDNPEVTPLPNFKTENFDIPGLFAEYSDKDLKRLGLPEIILPSVRKIKVDQDLYQLEDFLPEGVYEQLFYLAADGDIEKLISEVEEGKVKAEELEKQAESFNNQRSFIEFTDNNVFNEVLEGGLDKWKYYLHPEQRKIVTNNFPGSAKITGGAGTGKTVAAMHRLKYLVENSRPGEKILFTTFTRALTNNLLESTRGLNFHLSNVSIRNIDALALDLAKEYGLVPSDAKILEYDNQAANRLWEKLLNENLISYGADFLEKEYCDVILNNNVSNLKDYLKTYRTGMGKPISRRQKKGLWDHFEKFREIKNRENYFYKAELYNTLSDYLNEKEIRPYSHCLVDELQDFSNAELRLVRALVEEKPNDLFMVGDPLQKIYDRRINFSRGARINVRGKKSRRLRVNYRTSEEIKRLAISIIKDISYDDFDGEEEEKAGYISLFHGVDPSYTTFKTKDQEINHLIERVQTLINQGYSLSELAITSRTKNGYKDFRSGLHNAGIPYCEFQGGNRIGDAEGIPLLTFHNIKGLEFKQVFLVDVNERTCPFLPRGFEYYTDEEKESHLRSERSLVYVAISRAIQNVEISGVGNKSEMINI</sequence>
<dbReference type="PROSITE" id="PS51198">
    <property type="entry name" value="UVRD_HELICASE_ATP_BIND"/>
    <property type="match status" value="1"/>
</dbReference>
<dbReference type="EMBL" id="JBHUOJ010000027">
    <property type="protein sequence ID" value="MFD2834092.1"/>
    <property type="molecule type" value="Genomic_DNA"/>
</dbReference>
<evidence type="ECO:0000313" key="12">
    <source>
        <dbReference type="EMBL" id="MFD2834092.1"/>
    </source>
</evidence>
<comment type="catalytic activity">
    <reaction evidence="6">
        <text>Couples ATP hydrolysis with the unwinding of duplex DNA by translocating in the 3'-5' direction.</text>
        <dbReference type="EC" id="5.6.2.4"/>
    </reaction>
</comment>
<evidence type="ECO:0000256" key="1">
    <source>
        <dbReference type="ARBA" id="ARBA00022741"/>
    </source>
</evidence>
<evidence type="ECO:0000256" key="5">
    <source>
        <dbReference type="ARBA" id="ARBA00023235"/>
    </source>
</evidence>
<organism evidence="12 13">
    <name type="scientific">Christiangramia antarctica</name>
    <dbReference type="NCBI Taxonomy" id="2058158"/>
    <lineage>
        <taxon>Bacteria</taxon>
        <taxon>Pseudomonadati</taxon>
        <taxon>Bacteroidota</taxon>
        <taxon>Flavobacteriia</taxon>
        <taxon>Flavobacteriales</taxon>
        <taxon>Flavobacteriaceae</taxon>
        <taxon>Christiangramia</taxon>
    </lineage>
</organism>
<dbReference type="EC" id="5.6.2.4" evidence="7"/>
<evidence type="ECO:0000256" key="6">
    <source>
        <dbReference type="ARBA" id="ARBA00034617"/>
    </source>
</evidence>
<keyword evidence="4 9" id="KW-0067">ATP-binding</keyword>
<feature type="binding site" evidence="9">
    <location>
        <begin position="260"/>
        <end position="267"/>
    </location>
    <ligand>
        <name>ATP</name>
        <dbReference type="ChEBI" id="CHEBI:30616"/>
    </ligand>
</feature>
<keyword evidence="2 9" id="KW-0378">Hydrolase</keyword>
<comment type="caution">
    <text evidence="12">The sequence shown here is derived from an EMBL/GenBank/DDBJ whole genome shotgun (WGS) entry which is preliminary data.</text>
</comment>
<dbReference type="InterPro" id="IPR014017">
    <property type="entry name" value="DNA_helicase_UvrD-like_C"/>
</dbReference>
<keyword evidence="13" id="KW-1185">Reference proteome</keyword>
<evidence type="ECO:0000256" key="9">
    <source>
        <dbReference type="PROSITE-ProRule" id="PRU00560"/>
    </source>
</evidence>
<dbReference type="InterPro" id="IPR000212">
    <property type="entry name" value="DNA_helicase_UvrD/REP"/>
</dbReference>
<gene>
    <name evidence="12" type="ORF">ACFSYS_12415</name>
</gene>
<reference evidence="13" key="1">
    <citation type="journal article" date="2019" name="Int. J. Syst. Evol. Microbiol.">
        <title>The Global Catalogue of Microorganisms (GCM) 10K type strain sequencing project: providing services to taxonomists for standard genome sequencing and annotation.</title>
        <authorList>
            <consortium name="The Broad Institute Genomics Platform"/>
            <consortium name="The Broad Institute Genome Sequencing Center for Infectious Disease"/>
            <person name="Wu L."/>
            <person name="Ma J."/>
        </authorList>
    </citation>
    <scope>NUCLEOTIDE SEQUENCE [LARGE SCALE GENOMIC DNA]</scope>
    <source>
        <strain evidence="13">KCTC 52925</strain>
    </source>
</reference>
<evidence type="ECO:0000256" key="10">
    <source>
        <dbReference type="SAM" id="Coils"/>
    </source>
</evidence>
<dbReference type="InterPro" id="IPR027417">
    <property type="entry name" value="P-loop_NTPase"/>
</dbReference>
<keyword evidence="5" id="KW-0413">Isomerase</keyword>
<dbReference type="SUPFAM" id="SSF52540">
    <property type="entry name" value="P-loop containing nucleoside triphosphate hydrolases"/>
    <property type="match status" value="1"/>
</dbReference>